<dbReference type="Proteomes" id="UP000306753">
    <property type="component" value="Unassembled WGS sequence"/>
</dbReference>
<keyword evidence="9" id="KW-1185">Reference proteome</keyword>
<feature type="region of interest" description="Disordered" evidence="7">
    <location>
        <begin position="1"/>
        <end position="26"/>
    </location>
</feature>
<accession>A0A5R9QC00</accession>
<dbReference type="PANTHER" id="PTHR23427:SF2">
    <property type="entry name" value="SURFEIT LOCUS PROTEIN 1"/>
    <property type="match status" value="1"/>
</dbReference>
<evidence type="ECO:0000256" key="2">
    <source>
        <dbReference type="ARBA" id="ARBA00007165"/>
    </source>
</evidence>
<organism evidence="8 9">
    <name type="scientific">Stutzerimonas nosocomialis</name>
    <dbReference type="NCBI Taxonomy" id="1056496"/>
    <lineage>
        <taxon>Bacteria</taxon>
        <taxon>Pseudomonadati</taxon>
        <taxon>Pseudomonadota</taxon>
        <taxon>Gammaproteobacteria</taxon>
        <taxon>Pseudomonadales</taxon>
        <taxon>Pseudomonadaceae</taxon>
        <taxon>Stutzerimonas</taxon>
    </lineage>
</organism>
<gene>
    <name evidence="8" type="ORF">DN820_16165</name>
</gene>
<comment type="similarity">
    <text evidence="2 6">Belongs to the SURF1 family.</text>
</comment>
<dbReference type="GO" id="GO:0005886">
    <property type="term" value="C:plasma membrane"/>
    <property type="evidence" value="ECO:0007669"/>
    <property type="project" value="UniProtKB-SubCell"/>
</dbReference>
<dbReference type="EMBL" id="QLAG01000021">
    <property type="protein sequence ID" value="TLX62500.1"/>
    <property type="molecule type" value="Genomic_DNA"/>
</dbReference>
<proteinExistence type="inferred from homology"/>
<evidence type="ECO:0000256" key="1">
    <source>
        <dbReference type="ARBA" id="ARBA00004370"/>
    </source>
</evidence>
<evidence type="ECO:0000256" key="3">
    <source>
        <dbReference type="ARBA" id="ARBA00022692"/>
    </source>
</evidence>
<dbReference type="CDD" id="cd06662">
    <property type="entry name" value="SURF1"/>
    <property type="match status" value="1"/>
</dbReference>
<dbReference type="PROSITE" id="PS50895">
    <property type="entry name" value="SURF1"/>
    <property type="match status" value="1"/>
</dbReference>
<dbReference type="OrthoDB" id="9789940at2"/>
<evidence type="ECO:0000256" key="4">
    <source>
        <dbReference type="ARBA" id="ARBA00022989"/>
    </source>
</evidence>
<keyword evidence="3 6" id="KW-0812">Transmembrane</keyword>
<dbReference type="AlphaFoldDB" id="A0A5R9QC00"/>
<sequence length="269" mass="30573">MSDSATGGGVVQYSQSNRPPAKRGSARFRPGLVPTLVVIALLPGLLWLGFWQLERGEQKREMIERQEARQQAEAVGPEQVEQIDDPAYVRVQLQGSFDAEHSFLLDSRTRDGQVGVELLQPFQDQPSGRWVMVNRGWLPWPDRRIPPVFDTPDLPLKVTAWVYAPSGKPFVLNRRPAEGWPRLVNHVDVTELWDTLQRDGLGYEVRLEPGPAAYRVDWPVTTMRPQQHIGYAVQWFALAAALIALFVYFGLHQAKGDRHDRHESDRRAP</sequence>
<dbReference type="InterPro" id="IPR002994">
    <property type="entry name" value="Surf1/Shy1"/>
</dbReference>
<reference evidence="8 9" key="1">
    <citation type="journal article" date="2017" name="Eur. J. Clin. Microbiol. Infect. Dis.">
        <title>Uncommonly isolated clinical Pseudomonas: identification and phylogenetic assignation.</title>
        <authorList>
            <person name="Mulet M."/>
            <person name="Gomila M."/>
            <person name="Ramirez A."/>
            <person name="Cardew S."/>
            <person name="Moore E.R."/>
            <person name="Lalucat J."/>
            <person name="Garcia-Valdes E."/>
        </authorList>
    </citation>
    <scope>NUCLEOTIDE SEQUENCE [LARGE SCALE GENOMIC DNA]</scope>
    <source>
        <strain evidence="8 9">SD129</strain>
    </source>
</reference>
<protein>
    <recommendedName>
        <fullName evidence="6">SURF1-like protein</fullName>
    </recommendedName>
</protein>
<name>A0A5R9QC00_9GAMM</name>
<comment type="subcellular location">
    <subcellularLocation>
        <location evidence="6">Cell membrane</location>
        <topology evidence="6">Multi-pass membrane protein</topology>
    </subcellularLocation>
    <subcellularLocation>
        <location evidence="1">Membrane</location>
    </subcellularLocation>
</comment>
<dbReference type="PANTHER" id="PTHR23427">
    <property type="entry name" value="SURFEIT LOCUS PROTEIN"/>
    <property type="match status" value="1"/>
</dbReference>
<feature type="compositionally biased region" description="Gly residues" evidence="7">
    <location>
        <begin position="1"/>
        <end position="10"/>
    </location>
</feature>
<evidence type="ECO:0000313" key="8">
    <source>
        <dbReference type="EMBL" id="TLX62500.1"/>
    </source>
</evidence>
<dbReference type="RefSeq" id="WP_138407901.1">
    <property type="nucleotide sequence ID" value="NZ_QLAE01000010.1"/>
</dbReference>
<feature type="transmembrane region" description="Helical" evidence="6">
    <location>
        <begin position="32"/>
        <end position="53"/>
    </location>
</feature>
<comment type="caution">
    <text evidence="8">The sequence shown here is derived from an EMBL/GenBank/DDBJ whole genome shotgun (WGS) entry which is preliminary data.</text>
</comment>
<keyword evidence="6" id="KW-1003">Cell membrane</keyword>
<dbReference type="Pfam" id="PF02104">
    <property type="entry name" value="SURF1"/>
    <property type="match status" value="1"/>
</dbReference>
<evidence type="ECO:0000256" key="5">
    <source>
        <dbReference type="ARBA" id="ARBA00023136"/>
    </source>
</evidence>
<evidence type="ECO:0000256" key="6">
    <source>
        <dbReference type="RuleBase" id="RU363076"/>
    </source>
</evidence>
<keyword evidence="5 6" id="KW-0472">Membrane</keyword>
<keyword evidence="4 6" id="KW-1133">Transmembrane helix</keyword>
<evidence type="ECO:0000313" key="9">
    <source>
        <dbReference type="Proteomes" id="UP000306753"/>
    </source>
</evidence>
<evidence type="ECO:0000256" key="7">
    <source>
        <dbReference type="SAM" id="MobiDB-lite"/>
    </source>
</evidence>
<feature type="transmembrane region" description="Helical" evidence="6">
    <location>
        <begin position="229"/>
        <end position="251"/>
    </location>
</feature>
<dbReference type="InterPro" id="IPR045214">
    <property type="entry name" value="Surf1/Surf4"/>
</dbReference>